<protein>
    <submittedName>
        <fullName evidence="4">Uncharacterized protein</fullName>
    </submittedName>
</protein>
<name>A0A9J5X748_SOLCO</name>
<proteinExistence type="inferred from homology"/>
<keyword evidence="3" id="KW-1133">Transmembrane helix</keyword>
<keyword evidence="2" id="KW-0507">mRNA processing</keyword>
<evidence type="ECO:0000256" key="3">
    <source>
        <dbReference type="SAM" id="Phobius"/>
    </source>
</evidence>
<dbReference type="GO" id="GO:0005681">
    <property type="term" value="C:spliceosomal complex"/>
    <property type="evidence" value="ECO:0007669"/>
    <property type="project" value="UniProtKB-KW"/>
</dbReference>
<keyword evidence="3" id="KW-0472">Membrane</keyword>
<comment type="caution">
    <text evidence="4">The sequence shown here is derived from an EMBL/GenBank/DDBJ whole genome shotgun (WGS) entry which is preliminary data.</text>
</comment>
<dbReference type="Proteomes" id="UP000824120">
    <property type="component" value="Chromosome 10"/>
</dbReference>
<sequence length="147" mass="16650">MEQLLISMKKTIDYNVCIKGREIISDLSEEVGIATMIYAMLDDIDNSNEDVRNMTARIFSIVASTLGIPAMLPFLEEICYMKSWESRHNGVLIVNHITLLISSASLLPYVNSLMEIIEPRLKDDNLELRYLTGFTMYGLGKAVALWN</sequence>
<dbReference type="InterPro" id="IPR038737">
    <property type="entry name" value="SF3b_su1-like"/>
</dbReference>
<dbReference type="GO" id="GO:0003729">
    <property type="term" value="F:mRNA binding"/>
    <property type="evidence" value="ECO:0007669"/>
    <property type="project" value="InterPro"/>
</dbReference>
<reference evidence="4 5" key="1">
    <citation type="submission" date="2020-09" db="EMBL/GenBank/DDBJ databases">
        <title>De no assembly of potato wild relative species, Solanum commersonii.</title>
        <authorList>
            <person name="Cho K."/>
        </authorList>
    </citation>
    <scope>NUCLEOTIDE SEQUENCE [LARGE SCALE GENOMIC DNA]</scope>
    <source>
        <strain evidence="4">LZ3.2</strain>
        <tissue evidence="4">Leaf</tissue>
    </source>
</reference>
<feature type="transmembrane region" description="Helical" evidence="3">
    <location>
        <begin position="54"/>
        <end position="72"/>
    </location>
</feature>
<keyword evidence="2" id="KW-0747">Spliceosome</keyword>
<comment type="similarity">
    <text evidence="1">Belongs to the SF3B1 family.</text>
</comment>
<dbReference type="EMBL" id="JACXVP010000010">
    <property type="protein sequence ID" value="KAG5583277.1"/>
    <property type="molecule type" value="Genomic_DNA"/>
</dbReference>
<dbReference type="InterPro" id="IPR016024">
    <property type="entry name" value="ARM-type_fold"/>
</dbReference>
<dbReference type="OrthoDB" id="1729909at2759"/>
<dbReference type="SUPFAM" id="SSF48371">
    <property type="entry name" value="ARM repeat"/>
    <property type="match status" value="1"/>
</dbReference>
<evidence type="ECO:0000256" key="1">
    <source>
        <dbReference type="ARBA" id="ARBA00005754"/>
    </source>
</evidence>
<dbReference type="PANTHER" id="PTHR12097">
    <property type="entry name" value="SPLICING FACTOR 3B, SUBUNIT 1-RELATED"/>
    <property type="match status" value="1"/>
</dbReference>
<dbReference type="InterPro" id="IPR011989">
    <property type="entry name" value="ARM-like"/>
</dbReference>
<dbReference type="GO" id="GO:0000245">
    <property type="term" value="P:spliceosomal complex assembly"/>
    <property type="evidence" value="ECO:0007669"/>
    <property type="project" value="InterPro"/>
</dbReference>
<keyword evidence="3" id="KW-0812">Transmembrane</keyword>
<gene>
    <name evidence="4" type="ORF">H5410_053904</name>
</gene>
<evidence type="ECO:0000256" key="2">
    <source>
        <dbReference type="ARBA" id="ARBA00022728"/>
    </source>
</evidence>
<accession>A0A9J5X748</accession>
<dbReference type="AlphaFoldDB" id="A0A9J5X748"/>
<keyword evidence="2" id="KW-0508">mRNA splicing</keyword>
<evidence type="ECO:0000313" key="5">
    <source>
        <dbReference type="Proteomes" id="UP000824120"/>
    </source>
</evidence>
<dbReference type="Gene3D" id="1.25.10.10">
    <property type="entry name" value="Leucine-rich Repeat Variant"/>
    <property type="match status" value="1"/>
</dbReference>
<feature type="transmembrane region" description="Helical" evidence="3">
    <location>
        <begin position="92"/>
        <end position="110"/>
    </location>
</feature>
<evidence type="ECO:0000313" key="4">
    <source>
        <dbReference type="EMBL" id="KAG5583277.1"/>
    </source>
</evidence>
<keyword evidence="5" id="KW-1185">Reference proteome</keyword>
<organism evidence="4 5">
    <name type="scientific">Solanum commersonii</name>
    <name type="common">Commerson's wild potato</name>
    <name type="synonym">Commerson's nightshade</name>
    <dbReference type="NCBI Taxonomy" id="4109"/>
    <lineage>
        <taxon>Eukaryota</taxon>
        <taxon>Viridiplantae</taxon>
        <taxon>Streptophyta</taxon>
        <taxon>Embryophyta</taxon>
        <taxon>Tracheophyta</taxon>
        <taxon>Spermatophyta</taxon>
        <taxon>Magnoliopsida</taxon>
        <taxon>eudicotyledons</taxon>
        <taxon>Gunneridae</taxon>
        <taxon>Pentapetalae</taxon>
        <taxon>asterids</taxon>
        <taxon>lamiids</taxon>
        <taxon>Solanales</taxon>
        <taxon>Solanaceae</taxon>
        <taxon>Solanoideae</taxon>
        <taxon>Solaneae</taxon>
        <taxon>Solanum</taxon>
    </lineage>
</organism>